<dbReference type="EMBL" id="JAUSUD010000019">
    <property type="protein sequence ID" value="MDQ0232236.1"/>
    <property type="molecule type" value="Genomic_DNA"/>
</dbReference>
<organism evidence="1 2">
    <name type="scientific">Metabacillus malikii</name>
    <dbReference type="NCBI Taxonomy" id="1504265"/>
    <lineage>
        <taxon>Bacteria</taxon>
        <taxon>Bacillati</taxon>
        <taxon>Bacillota</taxon>
        <taxon>Bacilli</taxon>
        <taxon>Bacillales</taxon>
        <taxon>Bacillaceae</taxon>
        <taxon>Metabacillus</taxon>
    </lineage>
</organism>
<evidence type="ECO:0008006" key="3">
    <source>
        <dbReference type="Google" id="ProtNLM"/>
    </source>
</evidence>
<evidence type="ECO:0000313" key="2">
    <source>
        <dbReference type="Proteomes" id="UP001234495"/>
    </source>
</evidence>
<reference evidence="1 2" key="1">
    <citation type="submission" date="2023-07" db="EMBL/GenBank/DDBJ databases">
        <title>Genomic Encyclopedia of Type Strains, Phase IV (KMG-IV): sequencing the most valuable type-strain genomes for metagenomic binning, comparative biology and taxonomic classification.</title>
        <authorList>
            <person name="Goeker M."/>
        </authorList>
    </citation>
    <scope>NUCLEOTIDE SEQUENCE [LARGE SCALE GENOMIC DNA]</scope>
    <source>
        <strain evidence="1 2">DSM 29005</strain>
    </source>
</reference>
<name>A0ABT9ZKD1_9BACI</name>
<proteinExistence type="predicted"/>
<dbReference type="RefSeq" id="WP_307344244.1">
    <property type="nucleotide sequence ID" value="NZ_JAUSUD010000019.1"/>
</dbReference>
<keyword evidence="2" id="KW-1185">Reference proteome</keyword>
<protein>
    <recommendedName>
        <fullName evidence="3">YhjD</fullName>
    </recommendedName>
</protein>
<dbReference type="InterPro" id="IPR058600">
    <property type="entry name" value="YhjD-like"/>
</dbReference>
<dbReference type="Pfam" id="PF26325">
    <property type="entry name" value="YhjD"/>
    <property type="match status" value="1"/>
</dbReference>
<sequence>MTRIPSDIRDIIELAIYLPMTISIFNRDLMVIKNSPFKLHQPYLSLVEEALKLAQKDLAHIKRKLHNENVKVHEIERDEAFTLYAFIYNGYEEKHNYFNPRIRNKVIEIMEDYLFKPHK</sequence>
<evidence type="ECO:0000313" key="1">
    <source>
        <dbReference type="EMBL" id="MDQ0232236.1"/>
    </source>
</evidence>
<comment type="caution">
    <text evidence="1">The sequence shown here is derived from an EMBL/GenBank/DDBJ whole genome shotgun (WGS) entry which is preliminary data.</text>
</comment>
<accession>A0ABT9ZKD1</accession>
<gene>
    <name evidence="1" type="ORF">J2S19_003523</name>
</gene>
<dbReference type="Proteomes" id="UP001234495">
    <property type="component" value="Unassembled WGS sequence"/>
</dbReference>